<evidence type="ECO:0008006" key="5">
    <source>
        <dbReference type="Google" id="ProtNLM"/>
    </source>
</evidence>
<feature type="chain" id="PRO_5033063656" description="DUF5667 domain-containing protein" evidence="2">
    <location>
        <begin position="31"/>
        <end position="376"/>
    </location>
</feature>
<comment type="caution">
    <text evidence="3">The sequence shown here is derived from an EMBL/GenBank/DDBJ whole genome shotgun (WGS) entry which is preliminary data.</text>
</comment>
<feature type="signal peptide" evidence="2">
    <location>
        <begin position="1"/>
        <end position="30"/>
    </location>
</feature>
<feature type="compositionally biased region" description="Basic and acidic residues" evidence="1">
    <location>
        <begin position="308"/>
        <end position="376"/>
    </location>
</feature>
<dbReference type="RefSeq" id="WP_174494820.1">
    <property type="nucleotide sequence ID" value="NZ_CADDWK010000002.1"/>
</dbReference>
<organism evidence="3 4">
    <name type="scientific">Salirhabdus euzebyi</name>
    <dbReference type="NCBI Taxonomy" id="394506"/>
    <lineage>
        <taxon>Bacteria</taxon>
        <taxon>Bacillati</taxon>
        <taxon>Bacillota</taxon>
        <taxon>Bacilli</taxon>
        <taxon>Bacillales</taxon>
        <taxon>Bacillaceae</taxon>
        <taxon>Salirhabdus</taxon>
    </lineage>
</organism>
<keyword evidence="2" id="KW-0732">Signal</keyword>
<reference evidence="3 4" key="1">
    <citation type="submission" date="2020-08" db="EMBL/GenBank/DDBJ databases">
        <title>Genomic Encyclopedia of Type Strains, Phase IV (KMG-IV): sequencing the most valuable type-strain genomes for metagenomic binning, comparative biology and taxonomic classification.</title>
        <authorList>
            <person name="Goeker M."/>
        </authorList>
    </citation>
    <scope>NUCLEOTIDE SEQUENCE [LARGE SCALE GENOMIC DNA]</scope>
    <source>
        <strain evidence="3 4">DSM 19612</strain>
    </source>
</reference>
<name>A0A841Q270_9BACI</name>
<proteinExistence type="predicted"/>
<feature type="region of interest" description="Disordered" evidence="1">
    <location>
        <begin position="158"/>
        <end position="180"/>
    </location>
</feature>
<dbReference type="AlphaFoldDB" id="A0A841Q270"/>
<feature type="compositionally biased region" description="Acidic residues" evidence="1">
    <location>
        <begin position="162"/>
        <end position="180"/>
    </location>
</feature>
<keyword evidence="4" id="KW-1185">Reference proteome</keyword>
<accession>A0A841Q270</accession>
<dbReference type="Proteomes" id="UP000581688">
    <property type="component" value="Unassembled WGS sequence"/>
</dbReference>
<evidence type="ECO:0000256" key="1">
    <source>
        <dbReference type="SAM" id="MobiDB-lite"/>
    </source>
</evidence>
<evidence type="ECO:0000313" key="3">
    <source>
        <dbReference type="EMBL" id="MBB6452532.1"/>
    </source>
</evidence>
<protein>
    <recommendedName>
        <fullName evidence="5">DUF5667 domain-containing protein</fullName>
    </recommendedName>
</protein>
<evidence type="ECO:0000256" key="2">
    <source>
        <dbReference type="SAM" id="SignalP"/>
    </source>
</evidence>
<gene>
    <name evidence="3" type="ORF">HNQ94_000977</name>
</gene>
<dbReference type="EMBL" id="JACHGH010000002">
    <property type="protein sequence ID" value="MBB6452532.1"/>
    <property type="molecule type" value="Genomic_DNA"/>
</dbReference>
<feature type="region of interest" description="Disordered" evidence="1">
    <location>
        <begin position="283"/>
        <end position="376"/>
    </location>
</feature>
<feature type="compositionally biased region" description="Acidic residues" evidence="1">
    <location>
        <begin position="294"/>
        <end position="305"/>
    </location>
</feature>
<sequence>MKNKKFIPFLASTVLTSTLVFTSGPVSVFANEDQSETVELNMGELSTEQEENIVTLEGTSESTVEEEAEEVTDDTIEEVELDNEEDPSLIPGDFFYFVKMISENIRLAITIDDYKEAQLLANFAAERIAEANALLKAGETEKAEELLNDAIALQEKAGEQLPEQEADTSEEGTEGEPAENPIEETTEDLEVVVEEITEEDVVEGKLLHNVDTLLIVLQKIENPTAQQAIMKNIQKSFEKLDKKLTKLEERNAKFAEKTAKVEAKLASGQISDEEAELELTTLETELQNETDKMEAEEERDVEEINNEVVKETSKALKEEEKKEKEALKKEQEKEREAAKKAAEKEREEAKKAAEKEREEAKKAAEKQREDEKQDNE</sequence>
<evidence type="ECO:0000313" key="4">
    <source>
        <dbReference type="Proteomes" id="UP000581688"/>
    </source>
</evidence>